<comment type="caution">
    <text evidence="1">The sequence shown here is derived from an EMBL/GenBank/DDBJ whole genome shotgun (WGS) entry which is preliminary data.</text>
</comment>
<sequence>MGIDLIAIESGAADFSELRITDFAEGAMIRFADVSIVLSGVSSTGLTGADFDF</sequence>
<organism evidence="1 2">
    <name type="scientific">Sedimentitalea xiamensis</name>
    <dbReference type="NCBI Taxonomy" id="3050037"/>
    <lineage>
        <taxon>Bacteria</taxon>
        <taxon>Pseudomonadati</taxon>
        <taxon>Pseudomonadota</taxon>
        <taxon>Alphaproteobacteria</taxon>
        <taxon>Rhodobacterales</taxon>
        <taxon>Paracoccaceae</taxon>
        <taxon>Sedimentitalea</taxon>
    </lineage>
</organism>
<dbReference type="Proteomes" id="UP001227126">
    <property type="component" value="Unassembled WGS sequence"/>
</dbReference>
<reference evidence="1 2" key="1">
    <citation type="submission" date="2023-05" db="EMBL/GenBank/DDBJ databases">
        <title>Sedimentitalea sp. nov. JM2-8.</title>
        <authorList>
            <person name="Huang J."/>
        </authorList>
    </citation>
    <scope>NUCLEOTIDE SEQUENCE [LARGE SCALE GENOMIC DNA]</scope>
    <source>
        <strain evidence="1 2">JM2-8</strain>
    </source>
</reference>
<accession>A0ABT7FEL4</accession>
<keyword evidence="2" id="KW-1185">Reference proteome</keyword>
<evidence type="ECO:0000313" key="2">
    <source>
        <dbReference type="Proteomes" id="UP001227126"/>
    </source>
</evidence>
<dbReference type="RefSeq" id="WP_284485507.1">
    <property type="nucleotide sequence ID" value="NZ_JASNJE010000010.1"/>
</dbReference>
<evidence type="ECO:0000313" key="1">
    <source>
        <dbReference type="EMBL" id="MDK3073566.1"/>
    </source>
</evidence>
<protein>
    <recommendedName>
        <fullName evidence="3">Pentapeptide repeat-containing protein</fullName>
    </recommendedName>
</protein>
<dbReference type="EMBL" id="JASNJE010000010">
    <property type="protein sequence ID" value="MDK3073566.1"/>
    <property type="molecule type" value="Genomic_DNA"/>
</dbReference>
<gene>
    <name evidence="1" type="ORF">QO034_10630</name>
</gene>
<proteinExistence type="predicted"/>
<evidence type="ECO:0008006" key="3">
    <source>
        <dbReference type="Google" id="ProtNLM"/>
    </source>
</evidence>
<name>A0ABT7FEL4_9RHOB</name>